<name>X1EIJ1_9ZZZZ</name>
<proteinExistence type="predicted"/>
<gene>
    <name evidence="1" type="ORF">S03H2_23726</name>
</gene>
<feature type="non-terminal residue" evidence="1">
    <location>
        <position position="1"/>
    </location>
</feature>
<dbReference type="EMBL" id="BARU01013019">
    <property type="protein sequence ID" value="GAH32427.1"/>
    <property type="molecule type" value="Genomic_DNA"/>
</dbReference>
<reference evidence="1" key="1">
    <citation type="journal article" date="2014" name="Front. Microbiol.">
        <title>High frequency of phylogenetically diverse reductive dehalogenase-homologous genes in deep subseafloor sedimentary metagenomes.</title>
        <authorList>
            <person name="Kawai M."/>
            <person name="Futagami T."/>
            <person name="Toyoda A."/>
            <person name="Takaki Y."/>
            <person name="Nishi S."/>
            <person name="Hori S."/>
            <person name="Arai W."/>
            <person name="Tsubouchi T."/>
            <person name="Morono Y."/>
            <person name="Uchiyama I."/>
            <person name="Ito T."/>
            <person name="Fujiyama A."/>
            <person name="Inagaki F."/>
            <person name="Takami H."/>
        </authorList>
    </citation>
    <scope>NUCLEOTIDE SEQUENCE</scope>
    <source>
        <strain evidence="1">Expedition CK06-06</strain>
    </source>
</reference>
<dbReference type="AlphaFoldDB" id="X1EIJ1"/>
<accession>X1EIJ1</accession>
<sequence length="63" mass="7331">NRFRSCKPCIWGSDAHTEENLFHPSNGNTNDYTWVKADPTFKGLKQIIYEPEPGERVKISFFI</sequence>
<comment type="caution">
    <text evidence="1">The sequence shown here is derived from an EMBL/GenBank/DDBJ whole genome shotgun (WGS) entry which is preliminary data.</text>
</comment>
<organism evidence="1">
    <name type="scientific">marine sediment metagenome</name>
    <dbReference type="NCBI Taxonomy" id="412755"/>
    <lineage>
        <taxon>unclassified sequences</taxon>
        <taxon>metagenomes</taxon>
        <taxon>ecological metagenomes</taxon>
    </lineage>
</organism>
<protein>
    <submittedName>
        <fullName evidence="1">Uncharacterized protein</fullName>
    </submittedName>
</protein>
<evidence type="ECO:0000313" key="1">
    <source>
        <dbReference type="EMBL" id="GAH32427.1"/>
    </source>
</evidence>